<reference evidence="1" key="1">
    <citation type="submission" date="2022-09" db="EMBL/GenBank/DDBJ databases">
        <title>Complete genome sequence of Rossellomorea vietnamensis strain RL-WG62, a newly isolated PGPR with the potential for plant salinity stress alleviation.</title>
        <authorList>
            <person name="Ren L."/>
            <person name="Wang G."/>
            <person name="Hu H."/>
        </authorList>
    </citation>
    <scope>NUCLEOTIDE SEQUENCE</scope>
    <source>
        <strain evidence="1">RL-WG62</strain>
    </source>
</reference>
<evidence type="ECO:0000313" key="2">
    <source>
        <dbReference type="Proteomes" id="UP001064027"/>
    </source>
</evidence>
<dbReference type="EMBL" id="CP104558">
    <property type="protein sequence ID" value="UXH46226.1"/>
    <property type="molecule type" value="Genomic_DNA"/>
</dbReference>
<organism evidence="1 2">
    <name type="scientific">Rossellomorea vietnamensis</name>
    <dbReference type="NCBI Taxonomy" id="218284"/>
    <lineage>
        <taxon>Bacteria</taxon>
        <taxon>Bacillati</taxon>
        <taxon>Bacillota</taxon>
        <taxon>Bacilli</taxon>
        <taxon>Bacillales</taxon>
        <taxon>Bacillaceae</taxon>
        <taxon>Rossellomorea</taxon>
    </lineage>
</organism>
<sequence length="169" mass="19251">MRNDRFFLELALEEAEKALNDQTYPVGAVIVDENQNIISTGRNRVHSHQDATAHAEMDAIRNAGSSIFKAKIEGETLTIYTTVEPCLMCTGGILFSKIRRVVWLLNDGERFGGYKRVNAAGIFERKLNEVDVLEEPYADLKVKQLELMRRWEENPNHVVNLRKTFKKGG</sequence>
<dbReference type="Proteomes" id="UP001064027">
    <property type="component" value="Chromosome"/>
</dbReference>
<name>A0ACD4CD77_9BACI</name>
<keyword evidence="2" id="KW-1185">Reference proteome</keyword>
<evidence type="ECO:0000313" key="1">
    <source>
        <dbReference type="EMBL" id="UXH46226.1"/>
    </source>
</evidence>
<proteinExistence type="predicted"/>
<protein>
    <submittedName>
        <fullName evidence="1">Nucleoside deaminase</fullName>
    </submittedName>
</protein>
<gene>
    <name evidence="1" type="ORF">N5C46_09340</name>
</gene>
<accession>A0ACD4CD77</accession>